<gene>
    <name evidence="9" type="ORF">SAMN04488098_104720</name>
</gene>
<evidence type="ECO:0000313" key="10">
    <source>
        <dbReference type="Proteomes" id="UP000199433"/>
    </source>
</evidence>
<evidence type="ECO:0000256" key="7">
    <source>
        <dbReference type="ARBA" id="ARBA00023033"/>
    </source>
</evidence>
<sequence>MQKIRSFPKEAGLENGLKVLREGYMYAPNRHKIYKADAFETHLLGEKAVVIGGEEAAKLFYDEDKFKREGAAPEPAKATLLGKGGVQGLDDETHRHRKAFFMGLMSKERIEVWAKLVEKYLLKETKEWIKKDSIVFYEESQKILTQAVCEWAGVPLPEKDVEKRTKQLVSMFESPMAVSTRHIEGRIGRKQAESWNKELIQQVRDGDLHPKEETALYQISWFKDLDGELLDLKTAAVELLNVLRPSVAVAIYFAFTALSLHQFPEIKDKLNGDNPYYLHMFIQEIRRYYPFFPFNGAITRKDFIWDGYQFEKDTLVILDFYGTNHDPRIWDNPEAFDPERFKDWHTSPTDQVQMKLVAQGGGDYNTGHRCPGEWNTVRAMEIVTDYLINKISYEVPEQDVGYSMVKVPTIPNSGMKLENIDYIG</sequence>
<dbReference type="PANTHER" id="PTHR24286:SF24">
    <property type="entry name" value="LANOSTEROL 14-ALPHA DEMETHYLASE"/>
    <property type="match status" value="1"/>
</dbReference>
<reference evidence="10" key="1">
    <citation type="submission" date="2016-10" db="EMBL/GenBank/DDBJ databases">
        <authorList>
            <person name="Varghese N."/>
            <person name="Submissions S."/>
        </authorList>
    </citation>
    <scope>NUCLEOTIDE SEQUENCE [LARGE SCALE GENOMIC DNA]</scope>
    <source>
        <strain evidence="10">DSM 19181</strain>
    </source>
</reference>
<name>A0A1G9DP39_9LACT</name>
<dbReference type="GO" id="GO:0016125">
    <property type="term" value="P:sterol metabolic process"/>
    <property type="evidence" value="ECO:0007669"/>
    <property type="project" value="TreeGrafter"/>
</dbReference>
<dbReference type="EMBL" id="FNFK01000047">
    <property type="protein sequence ID" value="SDK65622.1"/>
    <property type="molecule type" value="Genomic_DNA"/>
</dbReference>
<proteinExistence type="inferred from homology"/>
<dbReference type="PRINTS" id="PR00463">
    <property type="entry name" value="EP450I"/>
</dbReference>
<keyword evidence="4 8" id="KW-0479">Metal-binding</keyword>
<dbReference type="GO" id="GO:0004497">
    <property type="term" value="F:monooxygenase activity"/>
    <property type="evidence" value="ECO:0007669"/>
    <property type="project" value="UniProtKB-KW"/>
</dbReference>
<dbReference type="RefSeq" id="WP_091268296.1">
    <property type="nucleotide sequence ID" value="NZ_FNFK01000047.1"/>
</dbReference>
<dbReference type="InterPro" id="IPR002401">
    <property type="entry name" value="Cyt_P450_E_grp-I"/>
</dbReference>
<dbReference type="Pfam" id="PF00067">
    <property type="entry name" value="p450"/>
    <property type="match status" value="1"/>
</dbReference>
<keyword evidence="10" id="KW-1185">Reference proteome</keyword>
<accession>A0A1G9DP39</accession>
<dbReference type="SUPFAM" id="SSF48264">
    <property type="entry name" value="Cytochrome P450"/>
    <property type="match status" value="1"/>
</dbReference>
<evidence type="ECO:0000256" key="6">
    <source>
        <dbReference type="ARBA" id="ARBA00023004"/>
    </source>
</evidence>
<dbReference type="GO" id="GO:0020037">
    <property type="term" value="F:heme binding"/>
    <property type="evidence" value="ECO:0007669"/>
    <property type="project" value="InterPro"/>
</dbReference>
<evidence type="ECO:0000256" key="3">
    <source>
        <dbReference type="ARBA" id="ARBA00022617"/>
    </source>
</evidence>
<dbReference type="PANTHER" id="PTHR24286">
    <property type="entry name" value="CYTOCHROME P450 26"/>
    <property type="match status" value="1"/>
</dbReference>
<keyword evidence="6 8" id="KW-0408">Iron</keyword>
<evidence type="ECO:0000256" key="2">
    <source>
        <dbReference type="ARBA" id="ARBA00010617"/>
    </source>
</evidence>
<dbReference type="GO" id="GO:0016705">
    <property type="term" value="F:oxidoreductase activity, acting on paired donors, with incorporation or reduction of molecular oxygen"/>
    <property type="evidence" value="ECO:0007669"/>
    <property type="project" value="InterPro"/>
</dbReference>
<evidence type="ECO:0000256" key="4">
    <source>
        <dbReference type="ARBA" id="ARBA00022723"/>
    </source>
</evidence>
<dbReference type="Proteomes" id="UP000199433">
    <property type="component" value="Unassembled WGS sequence"/>
</dbReference>
<dbReference type="GO" id="GO:0005506">
    <property type="term" value="F:iron ion binding"/>
    <property type="evidence" value="ECO:0007669"/>
    <property type="project" value="InterPro"/>
</dbReference>
<protein>
    <submittedName>
        <fullName evidence="9">Fatty-acid peroxygenase</fullName>
    </submittedName>
</protein>
<dbReference type="Gene3D" id="1.10.630.10">
    <property type="entry name" value="Cytochrome P450"/>
    <property type="match status" value="1"/>
</dbReference>
<comment type="cofactor">
    <cofactor evidence="1 8">
        <name>heme</name>
        <dbReference type="ChEBI" id="CHEBI:30413"/>
    </cofactor>
</comment>
<keyword evidence="3 8" id="KW-0349">Heme</keyword>
<evidence type="ECO:0000313" key="9">
    <source>
        <dbReference type="EMBL" id="SDK65622.1"/>
    </source>
</evidence>
<dbReference type="AlphaFoldDB" id="A0A1G9DP39"/>
<dbReference type="InterPro" id="IPR036396">
    <property type="entry name" value="Cyt_P450_sf"/>
</dbReference>
<organism evidence="9 10">
    <name type="scientific">Alkalibacterium thalassium</name>
    <dbReference type="NCBI Taxonomy" id="426701"/>
    <lineage>
        <taxon>Bacteria</taxon>
        <taxon>Bacillati</taxon>
        <taxon>Bacillota</taxon>
        <taxon>Bacilli</taxon>
        <taxon>Lactobacillales</taxon>
        <taxon>Carnobacteriaceae</taxon>
        <taxon>Alkalibacterium</taxon>
    </lineage>
</organism>
<comment type="similarity">
    <text evidence="2">Belongs to the cytochrome P450 family.</text>
</comment>
<dbReference type="OrthoDB" id="9764248at2"/>
<dbReference type="STRING" id="426701.SAMN04488098_104720"/>
<dbReference type="InterPro" id="IPR001128">
    <property type="entry name" value="Cyt_P450"/>
</dbReference>
<evidence type="ECO:0000256" key="8">
    <source>
        <dbReference type="PIRSR" id="PIRSR602401-1"/>
    </source>
</evidence>
<dbReference type="CDD" id="cd11067">
    <property type="entry name" value="CYP152"/>
    <property type="match status" value="1"/>
</dbReference>
<evidence type="ECO:0000256" key="1">
    <source>
        <dbReference type="ARBA" id="ARBA00001971"/>
    </source>
</evidence>
<evidence type="ECO:0000256" key="5">
    <source>
        <dbReference type="ARBA" id="ARBA00023002"/>
    </source>
</evidence>
<feature type="binding site" description="axial binding residue" evidence="8">
    <location>
        <position position="370"/>
    </location>
    <ligand>
        <name>heme</name>
        <dbReference type="ChEBI" id="CHEBI:30413"/>
    </ligand>
    <ligandPart>
        <name>Fe</name>
        <dbReference type="ChEBI" id="CHEBI:18248"/>
    </ligandPart>
</feature>
<keyword evidence="5" id="KW-0560">Oxidoreductase</keyword>
<keyword evidence="7" id="KW-0503">Monooxygenase</keyword>